<accession>A0ABN7AMR4</accession>
<reference evidence="1 2" key="1">
    <citation type="submission" date="2023-09" db="EMBL/GenBank/DDBJ databases">
        <title>Nesidiocoris tenuis whole genome shotgun sequence.</title>
        <authorList>
            <person name="Shibata T."/>
            <person name="Shimoda M."/>
            <person name="Kobayashi T."/>
            <person name="Uehara T."/>
        </authorList>
    </citation>
    <scope>NUCLEOTIDE SEQUENCE [LARGE SCALE GENOMIC DNA]</scope>
    <source>
        <strain evidence="1 2">Japan</strain>
    </source>
</reference>
<proteinExistence type="predicted"/>
<sequence>MLARIPTPAGRPSLNSPFPSYLRTVCCPQSEGGRGTGEFFLTRAPFHELLLFCHLQMPLCIFQMPEICDPNQIRDRDRVISIIFLPWC</sequence>
<keyword evidence="2" id="KW-1185">Reference proteome</keyword>
<gene>
    <name evidence="1" type="ORF">NTJ_04984</name>
</gene>
<name>A0ABN7AMR4_9HEMI</name>
<dbReference type="Proteomes" id="UP001307889">
    <property type="component" value="Chromosome 3"/>
</dbReference>
<evidence type="ECO:0000313" key="1">
    <source>
        <dbReference type="EMBL" id="BES92176.1"/>
    </source>
</evidence>
<evidence type="ECO:0000313" key="2">
    <source>
        <dbReference type="Proteomes" id="UP001307889"/>
    </source>
</evidence>
<organism evidence="1 2">
    <name type="scientific">Nesidiocoris tenuis</name>
    <dbReference type="NCBI Taxonomy" id="355587"/>
    <lineage>
        <taxon>Eukaryota</taxon>
        <taxon>Metazoa</taxon>
        <taxon>Ecdysozoa</taxon>
        <taxon>Arthropoda</taxon>
        <taxon>Hexapoda</taxon>
        <taxon>Insecta</taxon>
        <taxon>Pterygota</taxon>
        <taxon>Neoptera</taxon>
        <taxon>Paraneoptera</taxon>
        <taxon>Hemiptera</taxon>
        <taxon>Heteroptera</taxon>
        <taxon>Panheteroptera</taxon>
        <taxon>Cimicomorpha</taxon>
        <taxon>Miridae</taxon>
        <taxon>Dicyphina</taxon>
        <taxon>Nesidiocoris</taxon>
    </lineage>
</organism>
<protein>
    <submittedName>
        <fullName evidence="1">Uncharacterized protein</fullName>
    </submittedName>
</protein>
<dbReference type="EMBL" id="AP028911">
    <property type="protein sequence ID" value="BES92176.1"/>
    <property type="molecule type" value="Genomic_DNA"/>
</dbReference>